<dbReference type="GO" id="GO:0015667">
    <property type="term" value="F:site-specific DNA-methyltransferase (cytosine-N4-specific) activity"/>
    <property type="evidence" value="ECO:0007669"/>
    <property type="project" value="UniProtKB-EC"/>
</dbReference>
<evidence type="ECO:0000313" key="10">
    <source>
        <dbReference type="EMBL" id="KKN26964.1"/>
    </source>
</evidence>
<keyword evidence="3" id="KW-0489">Methyltransferase</keyword>
<evidence type="ECO:0000259" key="9">
    <source>
        <dbReference type="Pfam" id="PF01555"/>
    </source>
</evidence>
<dbReference type="AlphaFoldDB" id="A0A0F9P9Y7"/>
<proteinExistence type="inferred from homology"/>
<dbReference type="GO" id="GO:0008170">
    <property type="term" value="F:N-methyltransferase activity"/>
    <property type="evidence" value="ECO:0007669"/>
    <property type="project" value="InterPro"/>
</dbReference>
<comment type="similarity">
    <text evidence="1">Belongs to the N(4)/N(6)-methyltransferase family. N(4) subfamily.</text>
</comment>
<evidence type="ECO:0000256" key="4">
    <source>
        <dbReference type="ARBA" id="ARBA00022679"/>
    </source>
</evidence>
<dbReference type="GO" id="GO:0032259">
    <property type="term" value="P:methylation"/>
    <property type="evidence" value="ECO:0007669"/>
    <property type="project" value="UniProtKB-KW"/>
</dbReference>
<organism evidence="10">
    <name type="scientific">marine sediment metagenome</name>
    <dbReference type="NCBI Taxonomy" id="412755"/>
    <lineage>
        <taxon>unclassified sequences</taxon>
        <taxon>metagenomes</taxon>
        <taxon>ecological metagenomes</taxon>
    </lineage>
</organism>
<keyword evidence="4" id="KW-0808">Transferase</keyword>
<evidence type="ECO:0000256" key="1">
    <source>
        <dbReference type="ARBA" id="ARBA00010203"/>
    </source>
</evidence>
<evidence type="ECO:0000256" key="8">
    <source>
        <dbReference type="ARBA" id="ARBA00049120"/>
    </source>
</evidence>
<dbReference type="InterPro" id="IPR017985">
    <property type="entry name" value="MeTrfase_CN4_CS"/>
</dbReference>
<keyword evidence="7" id="KW-0238">DNA-binding</keyword>
<dbReference type="GO" id="GO:0003677">
    <property type="term" value="F:DNA binding"/>
    <property type="evidence" value="ECO:0007669"/>
    <property type="project" value="UniProtKB-KW"/>
</dbReference>
<evidence type="ECO:0000256" key="2">
    <source>
        <dbReference type="ARBA" id="ARBA00012185"/>
    </source>
</evidence>
<protein>
    <recommendedName>
        <fullName evidence="2">site-specific DNA-methyltransferase (cytosine-N(4)-specific)</fullName>
        <ecNumber evidence="2">2.1.1.113</ecNumber>
    </recommendedName>
</protein>
<name>A0A0F9P9Y7_9ZZZZ</name>
<dbReference type="Gene3D" id="3.40.50.150">
    <property type="entry name" value="Vaccinia Virus protein VP39"/>
    <property type="match status" value="1"/>
</dbReference>
<evidence type="ECO:0000256" key="3">
    <source>
        <dbReference type="ARBA" id="ARBA00022603"/>
    </source>
</evidence>
<dbReference type="InterPro" id="IPR002941">
    <property type="entry name" value="DNA_methylase_N4/N6"/>
</dbReference>
<dbReference type="PRINTS" id="PR00508">
    <property type="entry name" value="S21N4MTFRASE"/>
</dbReference>
<evidence type="ECO:0000256" key="7">
    <source>
        <dbReference type="ARBA" id="ARBA00023125"/>
    </source>
</evidence>
<dbReference type="SUPFAM" id="SSF53335">
    <property type="entry name" value="S-adenosyl-L-methionine-dependent methyltransferases"/>
    <property type="match status" value="1"/>
</dbReference>
<comment type="catalytic activity">
    <reaction evidence="8">
        <text>a 2'-deoxycytidine in DNA + S-adenosyl-L-methionine = an N(4)-methyl-2'-deoxycytidine in DNA + S-adenosyl-L-homocysteine + H(+)</text>
        <dbReference type="Rhea" id="RHEA:16857"/>
        <dbReference type="Rhea" id="RHEA-COMP:11369"/>
        <dbReference type="Rhea" id="RHEA-COMP:13674"/>
        <dbReference type="ChEBI" id="CHEBI:15378"/>
        <dbReference type="ChEBI" id="CHEBI:57856"/>
        <dbReference type="ChEBI" id="CHEBI:59789"/>
        <dbReference type="ChEBI" id="CHEBI:85452"/>
        <dbReference type="ChEBI" id="CHEBI:137933"/>
        <dbReference type="EC" id="2.1.1.113"/>
    </reaction>
</comment>
<dbReference type="Pfam" id="PF01555">
    <property type="entry name" value="N6_N4_Mtase"/>
    <property type="match status" value="1"/>
</dbReference>
<dbReference type="PROSITE" id="PS00093">
    <property type="entry name" value="N4_MTASE"/>
    <property type="match status" value="1"/>
</dbReference>
<keyword evidence="5" id="KW-0949">S-adenosyl-L-methionine</keyword>
<dbReference type="GO" id="GO:0009307">
    <property type="term" value="P:DNA restriction-modification system"/>
    <property type="evidence" value="ECO:0007669"/>
    <property type="project" value="UniProtKB-KW"/>
</dbReference>
<evidence type="ECO:0000256" key="6">
    <source>
        <dbReference type="ARBA" id="ARBA00022747"/>
    </source>
</evidence>
<reference evidence="10" key="1">
    <citation type="journal article" date="2015" name="Nature">
        <title>Complex archaea that bridge the gap between prokaryotes and eukaryotes.</title>
        <authorList>
            <person name="Spang A."/>
            <person name="Saw J.H."/>
            <person name="Jorgensen S.L."/>
            <person name="Zaremba-Niedzwiedzka K."/>
            <person name="Martijn J."/>
            <person name="Lind A.E."/>
            <person name="van Eijk R."/>
            <person name="Schleper C."/>
            <person name="Guy L."/>
            <person name="Ettema T.J."/>
        </authorList>
    </citation>
    <scope>NUCLEOTIDE SEQUENCE</scope>
</reference>
<feature type="domain" description="DNA methylase N-4/N-6" evidence="9">
    <location>
        <begin position="24"/>
        <end position="262"/>
    </location>
</feature>
<dbReference type="EC" id="2.1.1.113" evidence="2"/>
<dbReference type="EMBL" id="LAZR01002680">
    <property type="protein sequence ID" value="KKN26964.1"/>
    <property type="molecule type" value="Genomic_DNA"/>
</dbReference>
<gene>
    <name evidence="10" type="ORF">LCGC14_0869600</name>
</gene>
<comment type="caution">
    <text evidence="10">The sequence shown here is derived from an EMBL/GenBank/DDBJ whole genome shotgun (WGS) entry which is preliminary data.</text>
</comment>
<accession>A0A0F9P9Y7</accession>
<evidence type="ECO:0000256" key="5">
    <source>
        <dbReference type="ARBA" id="ARBA00022691"/>
    </source>
</evidence>
<sequence>MNIENKLFVANSMELLWKFPRISIDLCVTSPPYYNARKYDNLRLFKNARAWTMFCLEMLLAIKHVIKEDGVIWWNSGPGYENNRRLTTIYEIILEAKNWGLHLIDELPWCKTTYLPKVYRNRPYPAWEHNLIFSKDPDLVVYHKDNVRVPYAESTLKRLEYPVGDIQMTEDGKAPNRKMVKAHPDGKTVPNYFVMAGDKTRRDHPAPMKPELANWAIRAYSEPGDIVLDPMVGCGTTCVEAKRLGRNYVGIDLSEEYIEMTRKALEETENGTQK</sequence>
<dbReference type="InterPro" id="IPR029063">
    <property type="entry name" value="SAM-dependent_MTases_sf"/>
</dbReference>
<keyword evidence="6" id="KW-0680">Restriction system</keyword>
<dbReference type="InterPro" id="IPR001091">
    <property type="entry name" value="RM_Methyltransferase"/>
</dbReference>